<feature type="compositionally biased region" description="Low complexity" evidence="1">
    <location>
        <begin position="110"/>
        <end position="120"/>
    </location>
</feature>
<feature type="compositionally biased region" description="Pro residues" evidence="1">
    <location>
        <begin position="498"/>
        <end position="511"/>
    </location>
</feature>
<feature type="compositionally biased region" description="Basic residues" evidence="1">
    <location>
        <begin position="443"/>
        <end position="454"/>
    </location>
</feature>
<feature type="region of interest" description="Disordered" evidence="1">
    <location>
        <begin position="1"/>
        <end position="121"/>
    </location>
</feature>
<feature type="compositionally biased region" description="Basic and acidic residues" evidence="1">
    <location>
        <begin position="86"/>
        <end position="98"/>
    </location>
</feature>
<sequence length="601" mass="63796">MSQSGVSVARLSPPQFTFPGPKSVSQSPNQSSATTTVGTTNPGAAALTKPSDSQSHPVRASSSPPETGAKRFRAQSASPLSEADMAGDRRLSHSEFPHQRPSPQTSPEITTTTTTRTDTTAADDKLLSSLLGGPVSSWNYSNDALVQALALRAEQERTRQEYYKLELRKFSLELLHEAVRANVPPQNIPMMFSSPHEYEQVAAQSRGLPQGVSTPQGAPPPPPGTQLSPAALAGSFAANFPSMIKHQQQPQQPSQSQQPAAVPAQVFSHHHQRNLSLPPQPQLDISSSSASTAVPGTKPLQTTPGPAPQPSAGGSRHHHHASMSALPSAQSFSPVRGGSSQSSPSSQSSRPWQAGSQPLFSAPPPTQPTIISPSSSSSSLQVYQFHHYQPNQPPRGSVSPRKDNPGEEGGGASIKRQKSTSDRSSSPGPRTSAAAAAAQAAHAPRRKVMGHSRHRSEASILRGSIAEAPWLPRPQPYSAQGHVQGTPQPSQLQHQYQPTPPPHHGPPPPPQTQVQAQSQAQPQHPAQPQTQSQPHAQSQTETSEEKREGGVNILARVATAAEKAPVSSEQQKESSNSQESSRSRKHGVEYIISGPGNKDQR</sequence>
<feature type="region of interest" description="Disordered" evidence="1">
    <location>
        <begin position="199"/>
        <end position="230"/>
    </location>
</feature>
<dbReference type="AlphaFoldDB" id="A0A060SZA7"/>
<accession>A0A060SZA7</accession>
<feature type="compositionally biased region" description="Polar residues" evidence="1">
    <location>
        <begin position="50"/>
        <end position="65"/>
    </location>
</feature>
<feature type="compositionally biased region" description="Polar residues" evidence="1">
    <location>
        <begin position="23"/>
        <end position="42"/>
    </location>
</feature>
<proteinExistence type="predicted"/>
<feature type="region of interest" description="Disordered" evidence="1">
    <location>
        <begin position="244"/>
        <end position="601"/>
    </location>
</feature>
<reference evidence="2" key="1">
    <citation type="submission" date="2014-02" db="EMBL/GenBank/DDBJ databases">
        <authorList>
            <person name="Genoscope - CEA"/>
        </authorList>
    </citation>
    <scope>NUCLEOTIDE SEQUENCE</scope>
    <source>
        <strain evidence="2">LS3</strain>
    </source>
</reference>
<dbReference type="EMBL" id="HG937693">
    <property type="protein sequence ID" value="CDP34170.1"/>
    <property type="molecule type" value="Genomic_DNA"/>
</dbReference>
<name>A0A060SZA7_BLAAD</name>
<gene>
    <name evidence="2" type="ORF">GNLVRS02_ARAD1C06292g</name>
</gene>
<evidence type="ECO:0000256" key="1">
    <source>
        <dbReference type="SAM" id="MobiDB-lite"/>
    </source>
</evidence>
<feature type="compositionally biased region" description="Low complexity" evidence="1">
    <location>
        <begin position="512"/>
        <end position="540"/>
    </location>
</feature>
<evidence type="ECO:0000313" key="2">
    <source>
        <dbReference type="EMBL" id="CDP34170.1"/>
    </source>
</evidence>
<feature type="compositionally biased region" description="Low complexity" evidence="1">
    <location>
        <begin position="567"/>
        <end position="580"/>
    </location>
</feature>
<protein>
    <submittedName>
        <fullName evidence="2">ARAD1C06292p</fullName>
    </submittedName>
</protein>
<reference evidence="2" key="2">
    <citation type="submission" date="2014-06" db="EMBL/GenBank/DDBJ databases">
        <title>The complete genome of Blastobotrys (Arxula) adeninivorans LS3 - a yeast of biotechnological interest.</title>
        <authorList>
            <person name="Kunze G."/>
            <person name="Gaillardin C."/>
            <person name="Czernicka M."/>
            <person name="Durrens P."/>
            <person name="Martin T."/>
            <person name="Boer E."/>
            <person name="Gabaldon T."/>
            <person name="Cruz J."/>
            <person name="Talla E."/>
            <person name="Marck C."/>
            <person name="Goffeau A."/>
            <person name="Barbe V."/>
            <person name="Baret P."/>
            <person name="Baronian K."/>
            <person name="Beier S."/>
            <person name="Bleykasten C."/>
            <person name="Bode R."/>
            <person name="Casaregola S."/>
            <person name="Despons L."/>
            <person name="Fairhead C."/>
            <person name="Giersberg M."/>
            <person name="Gierski P."/>
            <person name="Hahnel U."/>
            <person name="Hartmann A."/>
            <person name="Jankowska D."/>
            <person name="Jubin C."/>
            <person name="Jung P."/>
            <person name="Lafontaine I."/>
            <person name="Leh-Louis V."/>
            <person name="Lemaire M."/>
            <person name="Marcet-Houben M."/>
            <person name="Mascher M."/>
            <person name="Morel G."/>
            <person name="Richard G.-F."/>
            <person name="Riechen J."/>
            <person name="Sacerdot C."/>
            <person name="Sarkar A."/>
            <person name="Savel G."/>
            <person name="Schacherer J."/>
            <person name="Sherman D."/>
            <person name="Straub M.-L."/>
            <person name="Stein N."/>
            <person name="Thierry A."/>
            <person name="Trautwein-Schult A."/>
            <person name="Westhof E."/>
            <person name="Worch S."/>
            <person name="Dujon B."/>
            <person name="Souciet J.-L."/>
            <person name="Wincker P."/>
            <person name="Scholz U."/>
            <person name="Neuveglise N."/>
        </authorList>
    </citation>
    <scope>NUCLEOTIDE SEQUENCE</scope>
    <source>
        <strain evidence="2">LS3</strain>
    </source>
</reference>
<feature type="compositionally biased region" description="Polar residues" evidence="1">
    <location>
        <begin position="283"/>
        <end position="294"/>
    </location>
</feature>
<organism evidence="2">
    <name type="scientific">Blastobotrys adeninivorans</name>
    <name type="common">Yeast</name>
    <name type="synonym">Arxula adeninivorans</name>
    <dbReference type="NCBI Taxonomy" id="409370"/>
    <lineage>
        <taxon>Eukaryota</taxon>
        <taxon>Fungi</taxon>
        <taxon>Dikarya</taxon>
        <taxon>Ascomycota</taxon>
        <taxon>Saccharomycotina</taxon>
        <taxon>Dipodascomycetes</taxon>
        <taxon>Dipodascales</taxon>
        <taxon>Trichomonascaceae</taxon>
        <taxon>Blastobotrys</taxon>
    </lineage>
</organism>
<feature type="compositionally biased region" description="Low complexity" evidence="1">
    <location>
        <begin position="368"/>
        <end position="379"/>
    </location>
</feature>
<dbReference type="Pfam" id="PF10846">
    <property type="entry name" value="DUF2722"/>
    <property type="match status" value="1"/>
</dbReference>
<feature type="compositionally biased region" description="Low complexity" evidence="1">
    <location>
        <begin position="247"/>
        <end position="266"/>
    </location>
</feature>
<dbReference type="InterPro" id="IPR021216">
    <property type="entry name" value="DUF2722"/>
</dbReference>
<feature type="compositionally biased region" description="Low complexity" evidence="1">
    <location>
        <begin position="331"/>
        <end position="350"/>
    </location>
</feature>
<feature type="compositionally biased region" description="Polar residues" evidence="1">
    <location>
        <begin position="477"/>
        <end position="490"/>
    </location>
</feature>
<feature type="compositionally biased region" description="Low complexity" evidence="1">
    <location>
        <begin position="433"/>
        <end position="442"/>
    </location>
</feature>